<reference evidence="4" key="1">
    <citation type="journal article" date="2021" name="PeerJ">
        <title>Extensive microbial diversity within the chicken gut microbiome revealed by metagenomics and culture.</title>
        <authorList>
            <person name="Gilroy R."/>
            <person name="Ravi A."/>
            <person name="Getino M."/>
            <person name="Pursley I."/>
            <person name="Horton D.L."/>
            <person name="Alikhan N.F."/>
            <person name="Baker D."/>
            <person name="Gharbi K."/>
            <person name="Hall N."/>
            <person name="Watson M."/>
            <person name="Adriaenssens E.M."/>
            <person name="Foster-Nyarko E."/>
            <person name="Jarju S."/>
            <person name="Secka A."/>
            <person name="Antonio M."/>
            <person name="Oren A."/>
            <person name="Chaudhuri R.R."/>
            <person name="La Ragione R."/>
            <person name="Hildebrand F."/>
            <person name="Pallen M.J."/>
        </authorList>
    </citation>
    <scope>NUCLEOTIDE SEQUENCE</scope>
    <source>
        <strain evidence="4">1068</strain>
    </source>
</reference>
<feature type="compositionally biased region" description="Polar residues" evidence="3">
    <location>
        <begin position="379"/>
        <end position="390"/>
    </location>
</feature>
<dbReference type="EMBL" id="DXBG01000127">
    <property type="protein sequence ID" value="HIZ65310.1"/>
    <property type="molecule type" value="Genomic_DNA"/>
</dbReference>
<evidence type="ECO:0000256" key="2">
    <source>
        <dbReference type="ARBA" id="ARBA00023054"/>
    </source>
</evidence>
<dbReference type="GO" id="GO:0030313">
    <property type="term" value="C:cell envelope"/>
    <property type="evidence" value="ECO:0007669"/>
    <property type="project" value="UniProtKB-SubCell"/>
</dbReference>
<dbReference type="Gene3D" id="2.40.420.20">
    <property type="match status" value="1"/>
</dbReference>
<feature type="region of interest" description="Disordered" evidence="3">
    <location>
        <begin position="145"/>
        <end position="166"/>
    </location>
</feature>
<gene>
    <name evidence="4" type="ORF">H9809_05320</name>
</gene>
<feature type="region of interest" description="Disordered" evidence="3">
    <location>
        <begin position="249"/>
        <end position="283"/>
    </location>
</feature>
<organism evidence="4 5">
    <name type="scientific">Candidatus Blautia pullicola</name>
    <dbReference type="NCBI Taxonomy" id="2838498"/>
    <lineage>
        <taxon>Bacteria</taxon>
        <taxon>Bacillati</taxon>
        <taxon>Bacillota</taxon>
        <taxon>Clostridia</taxon>
        <taxon>Lachnospirales</taxon>
        <taxon>Lachnospiraceae</taxon>
        <taxon>Blautia</taxon>
    </lineage>
</organism>
<comment type="caution">
    <text evidence="4">The sequence shown here is derived from an EMBL/GenBank/DDBJ whole genome shotgun (WGS) entry which is preliminary data.</text>
</comment>
<evidence type="ECO:0000256" key="1">
    <source>
        <dbReference type="ARBA" id="ARBA00004196"/>
    </source>
</evidence>
<dbReference type="PANTHER" id="PTHR32347:SF23">
    <property type="entry name" value="BLL5650 PROTEIN"/>
    <property type="match status" value="1"/>
</dbReference>
<keyword evidence="2" id="KW-0175">Coiled coil</keyword>
<dbReference type="Proteomes" id="UP000824056">
    <property type="component" value="Unassembled WGS sequence"/>
</dbReference>
<name>A0A9D2FR35_9FIRM</name>
<feature type="compositionally biased region" description="Low complexity" evidence="3">
    <location>
        <begin position="145"/>
        <end position="157"/>
    </location>
</feature>
<evidence type="ECO:0000256" key="3">
    <source>
        <dbReference type="SAM" id="MobiDB-lite"/>
    </source>
</evidence>
<comment type="subcellular location">
    <subcellularLocation>
        <location evidence="1">Cell envelope</location>
    </subcellularLocation>
</comment>
<dbReference type="AlphaFoldDB" id="A0A9D2FR35"/>
<dbReference type="InterPro" id="IPR050465">
    <property type="entry name" value="UPF0194_transport"/>
</dbReference>
<reference evidence="4" key="2">
    <citation type="submission" date="2021-04" db="EMBL/GenBank/DDBJ databases">
        <authorList>
            <person name="Gilroy R."/>
        </authorList>
    </citation>
    <scope>NUCLEOTIDE SEQUENCE</scope>
    <source>
        <strain evidence="4">1068</strain>
    </source>
</reference>
<protein>
    <submittedName>
        <fullName evidence="4">HlyD family efflux transporter periplasmic adaptor subunit</fullName>
    </submittedName>
</protein>
<accession>A0A9D2FR35</accession>
<proteinExistence type="predicted"/>
<feature type="region of interest" description="Disordered" evidence="3">
    <location>
        <begin position="379"/>
        <end position="398"/>
    </location>
</feature>
<feature type="compositionally biased region" description="Low complexity" evidence="3">
    <location>
        <begin position="249"/>
        <end position="259"/>
    </location>
</feature>
<evidence type="ECO:0000313" key="5">
    <source>
        <dbReference type="Proteomes" id="UP000824056"/>
    </source>
</evidence>
<dbReference type="PANTHER" id="PTHR32347">
    <property type="entry name" value="EFFLUX SYSTEM COMPONENT YKNX-RELATED"/>
    <property type="match status" value="1"/>
</dbReference>
<evidence type="ECO:0000313" key="4">
    <source>
        <dbReference type="EMBL" id="HIZ65310.1"/>
    </source>
</evidence>
<sequence>MEKSKKKQLALKALALFFGIMLVCTVLSRAAASVTVPQVEAKTCSSGKLRIQLEGQGIVETREEQVISLQEGLRVSRLAKAGNQVEQDQVLLQYDLEYLGQVIQENEAELKKLQLSLAQAQVSGQPQQRVLAQESAGKQLDAANEALSQAQAARQQAETGYEEGEAQARQTLEQEKNQAQEALDAAAAQAWELEAEGNVQEAQEVLAQAQKAYEEAVNQAQEAYDATVGQLEAQKAQAQDSAWQQEQAQIQAQNAYEEAVSQDAADSENDKRTQEQSSYEQESIQVDISLKEQEIQKLKTLESAKGEVKAPRSGVVKSVNLSAGSITAQDSCILLGCGGYQVRCTLDAEDLANVQVDDQVKLSLAGKKKELNTTVSQILGQTETGNSGQEADTEEAGQDGSTAVFLANIEEEALGTGTQVSYEISKESQTSYDQILPLSAIRQDQEGAYCLVAQEVETVLGTEYQAVRVNLTVKEKDSNNGAVSSSLGKEDLVITGSNKEISQGDKVRLKE</sequence>